<evidence type="ECO:0000256" key="6">
    <source>
        <dbReference type="ARBA" id="ARBA00049417"/>
    </source>
</evidence>
<dbReference type="InterPro" id="IPR006674">
    <property type="entry name" value="HD_domain"/>
</dbReference>
<dbReference type="GO" id="GO:0046872">
    <property type="term" value="F:metal ion binding"/>
    <property type="evidence" value="ECO:0007669"/>
    <property type="project" value="UniProtKB-KW"/>
</dbReference>
<name>A0A4R8LP12_9BACL</name>
<evidence type="ECO:0000256" key="2">
    <source>
        <dbReference type="ARBA" id="ARBA00022723"/>
    </source>
</evidence>
<protein>
    <recommendedName>
        <fullName evidence="1">bis(5'-nucleosyl)-tetraphosphatase (symmetrical)</fullName>
        <ecNumber evidence="1">3.6.1.41</ecNumber>
    </recommendedName>
</protein>
<evidence type="ECO:0000256" key="5">
    <source>
        <dbReference type="ARBA" id="ARBA00023004"/>
    </source>
</evidence>
<keyword evidence="4 8" id="KW-0378">Hydrolase</keyword>
<dbReference type="PANTHER" id="PTHR35795:SF1">
    <property type="entry name" value="BIS(5'-NUCLEOSYL)-TETRAPHOSPHATASE, SYMMETRICAL"/>
    <property type="match status" value="1"/>
</dbReference>
<dbReference type="GO" id="GO:0000166">
    <property type="term" value="F:nucleotide binding"/>
    <property type="evidence" value="ECO:0007669"/>
    <property type="project" value="UniProtKB-KW"/>
</dbReference>
<dbReference type="PANTHER" id="PTHR35795">
    <property type="entry name" value="SLR1885 PROTEIN"/>
    <property type="match status" value="1"/>
</dbReference>
<dbReference type="SMART" id="SM00471">
    <property type="entry name" value="HDc"/>
    <property type="match status" value="1"/>
</dbReference>
<evidence type="ECO:0000313" key="9">
    <source>
        <dbReference type="Proteomes" id="UP000294581"/>
    </source>
</evidence>
<keyword evidence="5" id="KW-0408">Iron</keyword>
<dbReference type="AlphaFoldDB" id="A0A4R8LP12"/>
<dbReference type="Gene3D" id="1.10.3210.10">
    <property type="entry name" value="Hypothetical protein af1432"/>
    <property type="match status" value="1"/>
</dbReference>
<dbReference type="Pfam" id="PF01966">
    <property type="entry name" value="HD"/>
    <property type="match status" value="1"/>
</dbReference>
<dbReference type="InterPro" id="IPR051094">
    <property type="entry name" value="Diverse_Catalytic_Enzymes"/>
</dbReference>
<evidence type="ECO:0000259" key="7">
    <source>
        <dbReference type="SMART" id="SM00471"/>
    </source>
</evidence>
<dbReference type="GO" id="GO:0008803">
    <property type="term" value="F:bis(5'-nucleosyl)-tetraphosphatase (symmetrical) activity"/>
    <property type="evidence" value="ECO:0007669"/>
    <property type="project" value="UniProtKB-EC"/>
</dbReference>
<evidence type="ECO:0000256" key="3">
    <source>
        <dbReference type="ARBA" id="ARBA00022741"/>
    </source>
</evidence>
<keyword evidence="9" id="KW-1185">Reference proteome</keyword>
<dbReference type="EC" id="3.6.1.41" evidence="1"/>
<evidence type="ECO:0000256" key="4">
    <source>
        <dbReference type="ARBA" id="ARBA00022801"/>
    </source>
</evidence>
<evidence type="ECO:0000256" key="1">
    <source>
        <dbReference type="ARBA" id="ARBA00012506"/>
    </source>
</evidence>
<sequence>MAEIKLERLLQDLRRQLSDVRFRHVEGVVQTARDLANRFGVSPSKAEIAAWLHDFAREWSKERLLRYVKEHAMSLPDEWLTVPLLLHGPVAAHIGKQTYQIDDEEILDAVRYHTTGRPDMTDLDLVLFVADAVEPNRSYPGVETVRAALEAGLANAARASLDNTMTYLIATGRPLGLLAVAARNSLLERGA</sequence>
<dbReference type="RefSeq" id="WP_243835029.1">
    <property type="nucleotide sequence ID" value="NZ_SORF01000005.1"/>
</dbReference>
<keyword evidence="2" id="KW-0479">Metal-binding</keyword>
<dbReference type="InterPro" id="IPR003607">
    <property type="entry name" value="HD/PDEase_dom"/>
</dbReference>
<dbReference type="NCBIfam" id="TIGR00488">
    <property type="entry name" value="bis(5'-nucleosyl)-tetraphosphatase (symmetrical) YqeK"/>
    <property type="match status" value="1"/>
</dbReference>
<dbReference type="CDD" id="cd00077">
    <property type="entry name" value="HDc"/>
    <property type="match status" value="1"/>
</dbReference>
<proteinExistence type="predicted"/>
<dbReference type="SUPFAM" id="SSF109604">
    <property type="entry name" value="HD-domain/PDEase-like"/>
    <property type="match status" value="1"/>
</dbReference>
<dbReference type="Proteomes" id="UP000294581">
    <property type="component" value="Unassembled WGS sequence"/>
</dbReference>
<dbReference type="InterPro" id="IPR005249">
    <property type="entry name" value="YqeK"/>
</dbReference>
<feature type="domain" description="HD/PDEase" evidence="7">
    <location>
        <begin position="17"/>
        <end position="145"/>
    </location>
</feature>
<reference evidence="8 9" key="1">
    <citation type="submission" date="2019-03" db="EMBL/GenBank/DDBJ databases">
        <title>Genomic Encyclopedia of Type Strains, Phase IV (KMG-IV): sequencing the most valuable type-strain genomes for metagenomic binning, comparative biology and taxonomic classification.</title>
        <authorList>
            <person name="Goeker M."/>
        </authorList>
    </citation>
    <scope>NUCLEOTIDE SEQUENCE [LARGE SCALE GENOMIC DNA]</scope>
    <source>
        <strain evidence="8 9">DSM 17974</strain>
    </source>
</reference>
<dbReference type="EMBL" id="SORF01000005">
    <property type="protein sequence ID" value="TDY48038.1"/>
    <property type="molecule type" value="Genomic_DNA"/>
</dbReference>
<accession>A0A4R8LP12</accession>
<comment type="caution">
    <text evidence="8">The sequence shown here is derived from an EMBL/GenBank/DDBJ whole genome shotgun (WGS) entry which is preliminary data.</text>
</comment>
<comment type="catalytic activity">
    <reaction evidence="6">
        <text>P(1),P(4)-bis(5'-adenosyl) tetraphosphate + H2O = 2 ADP + 2 H(+)</text>
        <dbReference type="Rhea" id="RHEA:24252"/>
        <dbReference type="ChEBI" id="CHEBI:15377"/>
        <dbReference type="ChEBI" id="CHEBI:15378"/>
        <dbReference type="ChEBI" id="CHEBI:58141"/>
        <dbReference type="ChEBI" id="CHEBI:456216"/>
        <dbReference type="EC" id="3.6.1.41"/>
    </reaction>
</comment>
<gene>
    <name evidence="8" type="ORF">C7445_105220</name>
</gene>
<evidence type="ECO:0000313" key="8">
    <source>
        <dbReference type="EMBL" id="TDY48038.1"/>
    </source>
</evidence>
<keyword evidence="3" id="KW-0547">Nucleotide-binding</keyword>
<organism evidence="8 9">
    <name type="scientific">Alicyclobacillus sacchari</name>
    <dbReference type="NCBI Taxonomy" id="392010"/>
    <lineage>
        <taxon>Bacteria</taxon>
        <taxon>Bacillati</taxon>
        <taxon>Bacillota</taxon>
        <taxon>Bacilli</taxon>
        <taxon>Bacillales</taxon>
        <taxon>Alicyclobacillaceae</taxon>
        <taxon>Alicyclobacillus</taxon>
    </lineage>
</organism>